<evidence type="ECO:0000313" key="2">
    <source>
        <dbReference type="EMBL" id="GMS83461.1"/>
    </source>
</evidence>
<dbReference type="AlphaFoldDB" id="A0AAV5SJM2"/>
<feature type="region of interest" description="Disordered" evidence="1">
    <location>
        <begin position="1"/>
        <end position="80"/>
    </location>
</feature>
<feature type="compositionally biased region" description="Basic and acidic residues" evidence="1">
    <location>
        <begin position="39"/>
        <end position="49"/>
    </location>
</feature>
<organism evidence="2 3">
    <name type="scientific">Pristionchus entomophagus</name>
    <dbReference type="NCBI Taxonomy" id="358040"/>
    <lineage>
        <taxon>Eukaryota</taxon>
        <taxon>Metazoa</taxon>
        <taxon>Ecdysozoa</taxon>
        <taxon>Nematoda</taxon>
        <taxon>Chromadorea</taxon>
        <taxon>Rhabditida</taxon>
        <taxon>Rhabditina</taxon>
        <taxon>Diplogasteromorpha</taxon>
        <taxon>Diplogasteroidea</taxon>
        <taxon>Neodiplogasteridae</taxon>
        <taxon>Pristionchus</taxon>
    </lineage>
</organism>
<proteinExistence type="predicted"/>
<name>A0AAV5SJM2_9BILA</name>
<feature type="compositionally biased region" description="Pro residues" evidence="1">
    <location>
        <begin position="1"/>
        <end position="15"/>
    </location>
</feature>
<feature type="non-terminal residue" evidence="2">
    <location>
        <position position="1"/>
    </location>
</feature>
<feature type="non-terminal residue" evidence="2">
    <location>
        <position position="182"/>
    </location>
</feature>
<reference evidence="2" key="1">
    <citation type="submission" date="2023-10" db="EMBL/GenBank/DDBJ databases">
        <title>Genome assembly of Pristionchus species.</title>
        <authorList>
            <person name="Yoshida K."/>
            <person name="Sommer R.J."/>
        </authorList>
    </citation>
    <scope>NUCLEOTIDE SEQUENCE</scope>
    <source>
        <strain evidence="2">RS0144</strain>
    </source>
</reference>
<dbReference type="EMBL" id="BTSX01000002">
    <property type="protein sequence ID" value="GMS83461.1"/>
    <property type="molecule type" value="Genomic_DNA"/>
</dbReference>
<evidence type="ECO:0000313" key="3">
    <source>
        <dbReference type="Proteomes" id="UP001432027"/>
    </source>
</evidence>
<evidence type="ECO:0000256" key="1">
    <source>
        <dbReference type="SAM" id="MobiDB-lite"/>
    </source>
</evidence>
<protein>
    <submittedName>
        <fullName evidence="2">Uncharacterized protein</fullName>
    </submittedName>
</protein>
<dbReference type="Proteomes" id="UP001432027">
    <property type="component" value="Unassembled WGS sequence"/>
</dbReference>
<keyword evidence="3" id="KW-1185">Reference proteome</keyword>
<feature type="compositionally biased region" description="Low complexity" evidence="1">
    <location>
        <begin position="50"/>
        <end position="67"/>
    </location>
</feature>
<sequence length="182" mass="19835">PPLPLPSSSIPPPLQMPSTRYSTMAIAARPPPSSSPMRRSTDTLNESRRSSSTSSMTSSSSSFHQTPSSPPSRFSVSGIVPGGSRLEAGLEGVCQLLNKTHSCQIRSLHVQTSDPMLADIVANMQHHMSTEFATFAWPCALTDRAQEILRRISVLTLVVEITMEYVPEKEGIFKRVSHSLKS</sequence>
<comment type="caution">
    <text evidence="2">The sequence shown here is derived from an EMBL/GenBank/DDBJ whole genome shotgun (WGS) entry which is preliminary data.</text>
</comment>
<gene>
    <name evidence="2" type="ORF">PENTCL1PPCAC_5636</name>
</gene>
<accession>A0AAV5SJM2</accession>